<feature type="transmembrane region" description="Helical" evidence="1">
    <location>
        <begin position="150"/>
        <end position="170"/>
    </location>
</feature>
<feature type="transmembrane region" description="Helical" evidence="1">
    <location>
        <begin position="245"/>
        <end position="264"/>
    </location>
</feature>
<gene>
    <name evidence="2" type="ORF">B446_12795</name>
</gene>
<feature type="transmembrane region" description="Helical" evidence="1">
    <location>
        <begin position="72"/>
        <end position="92"/>
    </location>
</feature>
<name>S5V2D8_STRC3</name>
<feature type="transmembrane region" description="Helical" evidence="1">
    <location>
        <begin position="112"/>
        <end position="130"/>
    </location>
</feature>
<keyword evidence="1" id="KW-1133">Transmembrane helix</keyword>
<accession>S5V2D8</accession>
<sequence length="273" mass="29024">MMLSSFWDQVRCVATELRQGMETGRVLFGLAASVLVPWERGWQRSQPWAMITFSVLYGVYVIEPYRGQEKPWLVLTIIALVAMSAVLMHSPSGMPSLGFSITLPLTSGSVPVARRVGAGLLVVAIAVAWWTAGAKVREAIAVFARSERTAIFMSAGLVAVYGGGLIAKAVTAPIRRTVKNLPQGDPQRILAEDFMMGSRNIGLLERGLMFAFLAAGQPDAAALALTAKSLARGPASDHGKYASEYFLLGTLASVIAALAMSVAARATVGLSIL</sequence>
<dbReference type="KEGG" id="sci:B446_12795"/>
<dbReference type="STRING" id="1214242.B446_12795"/>
<evidence type="ECO:0000313" key="2">
    <source>
        <dbReference type="EMBL" id="AGS69379.1"/>
    </source>
</evidence>
<keyword evidence="1" id="KW-0472">Membrane</keyword>
<keyword evidence="1" id="KW-0812">Transmembrane</keyword>
<proteinExistence type="predicted"/>
<evidence type="ECO:0000313" key="3">
    <source>
        <dbReference type="Proteomes" id="UP000015423"/>
    </source>
</evidence>
<evidence type="ECO:0000256" key="1">
    <source>
        <dbReference type="SAM" id="Phobius"/>
    </source>
</evidence>
<dbReference type="Proteomes" id="UP000015423">
    <property type="component" value="Chromosome"/>
</dbReference>
<organism evidence="2 3">
    <name type="scientific">Streptomyces collinus (strain DSM 40733 / Tue 365)</name>
    <dbReference type="NCBI Taxonomy" id="1214242"/>
    <lineage>
        <taxon>Bacteria</taxon>
        <taxon>Bacillati</taxon>
        <taxon>Actinomycetota</taxon>
        <taxon>Actinomycetes</taxon>
        <taxon>Kitasatosporales</taxon>
        <taxon>Streptomycetaceae</taxon>
        <taxon>Streptomyces</taxon>
    </lineage>
</organism>
<keyword evidence="3" id="KW-1185">Reference proteome</keyword>
<dbReference type="AlphaFoldDB" id="S5V2D8"/>
<feature type="transmembrane region" description="Helical" evidence="1">
    <location>
        <begin position="47"/>
        <end position="65"/>
    </location>
</feature>
<protein>
    <submittedName>
        <fullName evidence="2">Uncharacterized protein</fullName>
    </submittedName>
</protein>
<dbReference type="EMBL" id="CP006259">
    <property type="protein sequence ID" value="AGS69379.1"/>
    <property type="molecule type" value="Genomic_DNA"/>
</dbReference>
<reference evidence="3" key="1">
    <citation type="submission" date="2012-10" db="EMBL/GenBank/DDBJ databases">
        <title>The complete genome sequence of Streptomyces collinus Tu 365.</title>
        <authorList>
            <person name="Ruckert C."/>
            <person name="Szczepanowski R."/>
            <person name="Goesmann A."/>
            <person name="Pross E.K."/>
            <person name="Musiol E.M."/>
            <person name="Blin K."/>
            <person name="Wohlleben W."/>
            <person name="Puhler A."/>
            <person name="Weber T."/>
            <person name="Kalinowski J."/>
        </authorList>
    </citation>
    <scope>NUCLEOTIDE SEQUENCE [LARGE SCALE GENOMIC DNA]</scope>
    <source>
        <strain evidence="3">DSM 40733 / Tue 365</strain>
    </source>
</reference>
<reference evidence="2 3" key="2">
    <citation type="journal article" date="2013" name="J. Biotechnol.">
        <title>Complete genome sequence of the kirromycin producer Streptomyces collinus Tu 365 consisting of a linear chromosome and two linear plasmids.</title>
        <authorList>
            <person name="Ruckert C."/>
            <person name="Szczepanowski R."/>
            <person name="Albersmeier A."/>
            <person name="Goesmann A."/>
            <person name="Iftime D."/>
            <person name="Musiol E.M."/>
            <person name="Blin K."/>
            <person name="Wohlleben W."/>
            <person name="Puhler A."/>
            <person name="Kalinowski J."/>
            <person name="Weber T."/>
        </authorList>
    </citation>
    <scope>NUCLEOTIDE SEQUENCE [LARGE SCALE GENOMIC DNA]</scope>
    <source>
        <strain evidence="3">DSM 40733 / Tue 365</strain>
    </source>
</reference>
<dbReference type="HOGENOM" id="CLU_1019085_0_0_11"/>